<evidence type="ECO:0000313" key="10">
    <source>
        <dbReference type="EMBL" id="PVU86309.1"/>
    </source>
</evidence>
<dbReference type="NCBIfam" id="TIGR00728">
    <property type="entry name" value="OPT_sfam"/>
    <property type="match status" value="1"/>
</dbReference>
<sequence>MNYNNETSDSKSEKSFIYDDDASFIGYENENEDDGTHSIVRAIVSNEDDPSLPVLTFRFWVIGTFFLVVITIVNTIAQLSSSRFTFSLIFAQLFVYPIGNLMAKILPNKQFNLGRYSFSLNPGPFNIKEHSALAIYIGLSFGISDATTLYVQGIHQLTSGNAGLGMGSISLDWNVITRFGMAPLIMPLWSATNAFIGFVLTAWIITPLLYYTNTLNFAYFPINSSNIYDITGRVYRVDLVIAQDNRLDIERYLSYSPLKLNVSVFLAYFFSFAGIVSLVVHFGLNYTGHLMRYMQNVIIESKKAVGGFSDIHNRLMRQYKTIPTWWSYTLVVICLTCSLIGSEMASGEINWYLFMFSASLGVALFFPIAIVFAISTLRADPSILIQAFIGYLYPGRPVGNFAARSFGNMVLGQMLQSSENMKIGHYMKLPPRGVFLIQIVGTTICILTSLTTIKILEYKVSDLCQRTSQDWNCFSMNTMYSASSIWGLFGPSELFNTGREYAPLWISIAVGLISP</sequence>
<dbReference type="EMBL" id="MBFR01000694">
    <property type="protein sequence ID" value="PVU86309.1"/>
    <property type="molecule type" value="Genomic_DNA"/>
</dbReference>
<gene>
    <name evidence="10" type="ORF">BB561_006747</name>
</gene>
<feature type="transmembrane region" description="Helical" evidence="9">
    <location>
        <begin position="262"/>
        <end position="284"/>
    </location>
</feature>
<reference evidence="10 11" key="1">
    <citation type="journal article" date="2018" name="MBio">
        <title>Comparative Genomics Reveals the Core Gene Toolbox for the Fungus-Insect Symbiosis.</title>
        <authorList>
            <person name="Wang Y."/>
            <person name="Stata M."/>
            <person name="Wang W."/>
            <person name="Stajich J.E."/>
            <person name="White M.M."/>
            <person name="Moncalvo J.M."/>
        </authorList>
    </citation>
    <scope>NUCLEOTIDE SEQUENCE [LARGE SCALE GENOMIC DNA]</scope>
    <source>
        <strain evidence="10 11">SWE-8-4</strain>
    </source>
</reference>
<evidence type="ECO:0000256" key="1">
    <source>
        <dbReference type="ARBA" id="ARBA00004141"/>
    </source>
</evidence>
<keyword evidence="8 9" id="KW-0472">Membrane</keyword>
<evidence type="ECO:0000256" key="4">
    <source>
        <dbReference type="ARBA" id="ARBA00022692"/>
    </source>
</evidence>
<protein>
    <recommendedName>
        <fullName evidence="12">OPT family small oligopeptide transporter</fullName>
    </recommendedName>
</protein>
<evidence type="ECO:0000256" key="6">
    <source>
        <dbReference type="ARBA" id="ARBA00022927"/>
    </source>
</evidence>
<keyword evidence="7 9" id="KW-1133">Transmembrane helix</keyword>
<comment type="similarity">
    <text evidence="2">Belongs to the oligopeptide OPT transporter family.</text>
</comment>
<organism evidence="10 11">
    <name type="scientific">Smittium simulii</name>
    <dbReference type="NCBI Taxonomy" id="133385"/>
    <lineage>
        <taxon>Eukaryota</taxon>
        <taxon>Fungi</taxon>
        <taxon>Fungi incertae sedis</taxon>
        <taxon>Zoopagomycota</taxon>
        <taxon>Kickxellomycotina</taxon>
        <taxon>Harpellomycetes</taxon>
        <taxon>Harpellales</taxon>
        <taxon>Legeriomycetaceae</taxon>
        <taxon>Smittium</taxon>
    </lineage>
</organism>
<keyword evidence="6" id="KW-0653">Protein transport</keyword>
<feature type="transmembrane region" description="Helical" evidence="9">
    <location>
        <begin position="84"/>
        <end position="103"/>
    </location>
</feature>
<keyword evidence="5" id="KW-0571">Peptide transport</keyword>
<dbReference type="Proteomes" id="UP000245383">
    <property type="component" value="Unassembled WGS sequence"/>
</dbReference>
<dbReference type="InterPro" id="IPR004648">
    <property type="entry name" value="Oligpept_transpt"/>
</dbReference>
<proteinExistence type="inferred from homology"/>
<keyword evidence="11" id="KW-1185">Reference proteome</keyword>
<dbReference type="GO" id="GO:0035673">
    <property type="term" value="F:oligopeptide transmembrane transporter activity"/>
    <property type="evidence" value="ECO:0007669"/>
    <property type="project" value="InterPro"/>
</dbReference>
<evidence type="ECO:0000256" key="7">
    <source>
        <dbReference type="ARBA" id="ARBA00022989"/>
    </source>
</evidence>
<dbReference type="GO" id="GO:0016020">
    <property type="term" value="C:membrane"/>
    <property type="evidence" value="ECO:0007669"/>
    <property type="project" value="UniProtKB-SubCell"/>
</dbReference>
<feature type="transmembrane region" description="Helical" evidence="9">
    <location>
        <begin position="325"/>
        <end position="345"/>
    </location>
</feature>
<evidence type="ECO:0000256" key="5">
    <source>
        <dbReference type="ARBA" id="ARBA00022856"/>
    </source>
</evidence>
<evidence type="ECO:0000256" key="9">
    <source>
        <dbReference type="SAM" id="Phobius"/>
    </source>
</evidence>
<feature type="transmembrane region" description="Helical" evidence="9">
    <location>
        <begin position="351"/>
        <end position="377"/>
    </location>
</feature>
<keyword evidence="3" id="KW-0813">Transport</keyword>
<dbReference type="InterPro" id="IPR004813">
    <property type="entry name" value="OPT"/>
</dbReference>
<evidence type="ECO:0000256" key="8">
    <source>
        <dbReference type="ARBA" id="ARBA00023136"/>
    </source>
</evidence>
<dbReference type="Pfam" id="PF03169">
    <property type="entry name" value="OPT"/>
    <property type="match status" value="2"/>
</dbReference>
<dbReference type="GO" id="GO:0015031">
    <property type="term" value="P:protein transport"/>
    <property type="evidence" value="ECO:0007669"/>
    <property type="project" value="UniProtKB-KW"/>
</dbReference>
<evidence type="ECO:0008006" key="12">
    <source>
        <dbReference type="Google" id="ProtNLM"/>
    </source>
</evidence>
<dbReference type="OrthoDB" id="9986677at2759"/>
<keyword evidence="4 9" id="KW-0812">Transmembrane</keyword>
<evidence type="ECO:0000256" key="3">
    <source>
        <dbReference type="ARBA" id="ARBA00022448"/>
    </source>
</evidence>
<evidence type="ECO:0000256" key="2">
    <source>
        <dbReference type="ARBA" id="ARBA00008807"/>
    </source>
</evidence>
<feature type="transmembrane region" description="Helical" evidence="9">
    <location>
        <begin position="57"/>
        <end position="77"/>
    </location>
</feature>
<feature type="transmembrane region" description="Helical" evidence="9">
    <location>
        <begin position="435"/>
        <end position="456"/>
    </location>
</feature>
<dbReference type="AlphaFoldDB" id="A0A2T9Y1S9"/>
<dbReference type="PANTHER" id="PTHR22601">
    <property type="entry name" value="ISP4 LIKE PROTEIN"/>
    <property type="match status" value="1"/>
</dbReference>
<evidence type="ECO:0000313" key="11">
    <source>
        <dbReference type="Proteomes" id="UP000245383"/>
    </source>
</evidence>
<feature type="transmembrane region" description="Helical" evidence="9">
    <location>
        <begin position="133"/>
        <end position="151"/>
    </location>
</feature>
<comment type="caution">
    <text evidence="10">The sequence shown here is derived from an EMBL/GenBank/DDBJ whole genome shotgun (WGS) entry which is preliminary data.</text>
</comment>
<feature type="transmembrane region" description="Helical" evidence="9">
    <location>
        <begin position="188"/>
        <end position="211"/>
    </location>
</feature>
<accession>A0A2T9Y1S9</accession>
<feature type="non-terminal residue" evidence="10">
    <location>
        <position position="515"/>
    </location>
</feature>
<comment type="subcellular location">
    <subcellularLocation>
        <location evidence="1">Membrane</location>
        <topology evidence="1">Multi-pass membrane protein</topology>
    </subcellularLocation>
</comment>
<name>A0A2T9Y1S9_9FUNG</name>